<evidence type="ECO:0000313" key="9">
    <source>
        <dbReference type="Proteomes" id="UP001193680"/>
    </source>
</evidence>
<dbReference type="PIRSF" id="PIRSF026649">
    <property type="entry name" value="MsbB"/>
    <property type="match status" value="1"/>
</dbReference>
<keyword evidence="9" id="KW-1185">Reference proteome</keyword>
<reference evidence="8 9" key="1">
    <citation type="submission" date="2020-06" db="EMBL/GenBank/DDBJ databases">
        <authorList>
            <person name="Scott K."/>
        </authorList>
    </citation>
    <scope>NUCLEOTIDE SEQUENCE [LARGE SCALE GENOMIC DNA]</scope>
    <source>
        <strain evidence="8 9">HH1</strain>
    </source>
</reference>
<gene>
    <name evidence="8" type="ORF">H8792_009840</name>
</gene>
<dbReference type="EMBL" id="JACBGI020000023">
    <property type="protein sequence ID" value="MBF6058642.1"/>
    <property type="molecule type" value="Genomic_DNA"/>
</dbReference>
<feature type="transmembrane region" description="Helical" evidence="7">
    <location>
        <begin position="24"/>
        <end position="42"/>
    </location>
</feature>
<dbReference type="GO" id="GO:0016746">
    <property type="term" value="F:acyltransferase activity"/>
    <property type="evidence" value="ECO:0007669"/>
    <property type="project" value="UniProtKB-KW"/>
</dbReference>
<name>A0ABS0BXW7_9GAMM</name>
<sequence>MKAKRPQKNKQITPFQYAFLAPKYWGIWLGLGLLRLINFLPYKQKMALGKQIGKLLYRIAGKRRRLALANIRLALAELNDQQQLEILKKHFESIGIALIESGIALWGEHRKNHKTSFESSLIELVDGENLQEAKQAGKGVLIVSPHFTTVEMTGVLLSFLTPFRPVYRPHDNPLMDYLIAKGRSIEFDDGSKVQPISNANTREMLKALRNGECMVILPDQRYRTKGHVKVPFFNHIAPSNPATSKLSKLTGCKVVLAFTSRLDNGKYQIRFLPALKDFPSGDDYQDTLRLHHIYEDAIRSNPTQYLWVHNRWDLKDY</sequence>
<dbReference type="PANTHER" id="PTHR30606:SF9">
    <property type="entry name" value="LIPID A BIOSYNTHESIS LAUROYLTRANSFERASE"/>
    <property type="match status" value="1"/>
</dbReference>
<comment type="subcellular location">
    <subcellularLocation>
        <location evidence="1">Cell inner membrane</location>
    </subcellularLocation>
</comment>
<keyword evidence="6 8" id="KW-0012">Acyltransferase</keyword>
<dbReference type="CDD" id="cd07984">
    <property type="entry name" value="LPLAT_LABLAT-like"/>
    <property type="match status" value="1"/>
</dbReference>
<evidence type="ECO:0000256" key="6">
    <source>
        <dbReference type="ARBA" id="ARBA00023315"/>
    </source>
</evidence>
<comment type="caution">
    <text evidence="8">The sequence shown here is derived from an EMBL/GenBank/DDBJ whole genome shotgun (WGS) entry which is preliminary data.</text>
</comment>
<evidence type="ECO:0000313" key="8">
    <source>
        <dbReference type="EMBL" id="MBF6058642.1"/>
    </source>
</evidence>
<organism evidence="8 9">
    <name type="scientific">Thiomicrorhabdus heinhorstiae</name>
    <dbReference type="NCBI Taxonomy" id="2748010"/>
    <lineage>
        <taxon>Bacteria</taxon>
        <taxon>Pseudomonadati</taxon>
        <taxon>Pseudomonadota</taxon>
        <taxon>Gammaproteobacteria</taxon>
        <taxon>Thiotrichales</taxon>
        <taxon>Piscirickettsiaceae</taxon>
        <taxon>Thiomicrorhabdus</taxon>
    </lineage>
</organism>
<dbReference type="RefSeq" id="WP_185978788.1">
    <property type="nucleotide sequence ID" value="NZ_JACBGI020000023.1"/>
</dbReference>
<dbReference type="InterPro" id="IPR004960">
    <property type="entry name" value="LipA_acyltrans"/>
</dbReference>
<keyword evidence="5 7" id="KW-0472">Membrane</keyword>
<evidence type="ECO:0000256" key="1">
    <source>
        <dbReference type="ARBA" id="ARBA00004533"/>
    </source>
</evidence>
<evidence type="ECO:0000256" key="2">
    <source>
        <dbReference type="ARBA" id="ARBA00022475"/>
    </source>
</evidence>
<evidence type="ECO:0000256" key="3">
    <source>
        <dbReference type="ARBA" id="ARBA00022519"/>
    </source>
</evidence>
<reference evidence="8 9" key="2">
    <citation type="submission" date="2020-11" db="EMBL/GenBank/DDBJ databases">
        <title>Sulfur oxidizing isolate from Hospital Hole Sinkhole.</title>
        <authorList>
            <person name="Scott K.M."/>
        </authorList>
    </citation>
    <scope>NUCLEOTIDE SEQUENCE [LARGE SCALE GENOMIC DNA]</scope>
    <source>
        <strain evidence="8 9">HH1</strain>
    </source>
</reference>
<dbReference type="PANTHER" id="PTHR30606">
    <property type="entry name" value="LIPID A BIOSYNTHESIS LAUROYL ACYLTRANSFERASE"/>
    <property type="match status" value="1"/>
</dbReference>
<dbReference type="Proteomes" id="UP001193680">
    <property type="component" value="Unassembled WGS sequence"/>
</dbReference>
<keyword evidence="2" id="KW-1003">Cell membrane</keyword>
<dbReference type="Pfam" id="PF03279">
    <property type="entry name" value="Lip_A_acyltrans"/>
    <property type="match status" value="1"/>
</dbReference>
<keyword evidence="4" id="KW-0808">Transferase</keyword>
<accession>A0ABS0BXW7</accession>
<evidence type="ECO:0000256" key="7">
    <source>
        <dbReference type="SAM" id="Phobius"/>
    </source>
</evidence>
<evidence type="ECO:0000256" key="5">
    <source>
        <dbReference type="ARBA" id="ARBA00023136"/>
    </source>
</evidence>
<keyword evidence="7" id="KW-1133">Transmembrane helix</keyword>
<protein>
    <submittedName>
        <fullName evidence="8">Lipid A biosynthesis acyltransferase</fullName>
    </submittedName>
</protein>
<keyword evidence="7" id="KW-0812">Transmembrane</keyword>
<evidence type="ECO:0000256" key="4">
    <source>
        <dbReference type="ARBA" id="ARBA00022679"/>
    </source>
</evidence>
<keyword evidence="3" id="KW-0997">Cell inner membrane</keyword>
<proteinExistence type="predicted"/>